<accession>A0A1G7Z8Z5</accession>
<dbReference type="PROSITE" id="PS51257">
    <property type="entry name" value="PROKAR_LIPOPROTEIN"/>
    <property type="match status" value="1"/>
</dbReference>
<gene>
    <name evidence="2" type="ORF">SAMN04487974_11840</name>
</gene>
<evidence type="ECO:0000256" key="1">
    <source>
        <dbReference type="SAM" id="MobiDB-lite"/>
    </source>
</evidence>
<protein>
    <recommendedName>
        <fullName evidence="4">Lipoprotein</fullName>
    </recommendedName>
</protein>
<proteinExistence type="predicted"/>
<dbReference type="EMBL" id="FNCS01000018">
    <property type="protein sequence ID" value="SDH05203.1"/>
    <property type="molecule type" value="Genomic_DNA"/>
</dbReference>
<dbReference type="Proteomes" id="UP000199495">
    <property type="component" value="Unassembled WGS sequence"/>
</dbReference>
<evidence type="ECO:0000313" key="3">
    <source>
        <dbReference type="Proteomes" id="UP000199495"/>
    </source>
</evidence>
<evidence type="ECO:0008006" key="4">
    <source>
        <dbReference type="Google" id="ProtNLM"/>
    </source>
</evidence>
<sequence>MKIVVAIGIVTVLAACGSAPRYSADSDVRQKLTVECTASNVLLSGCKTEHEIALVTTLTPDNRPMPSVEDLRAQAPAPETY</sequence>
<evidence type="ECO:0000313" key="2">
    <source>
        <dbReference type="EMBL" id="SDH05203.1"/>
    </source>
</evidence>
<dbReference type="AlphaFoldDB" id="A0A1G7Z8Z5"/>
<keyword evidence="3" id="KW-1185">Reference proteome</keyword>
<reference evidence="2 3" key="1">
    <citation type="submission" date="2016-10" db="EMBL/GenBank/DDBJ databases">
        <authorList>
            <person name="de Groot N.N."/>
        </authorList>
    </citation>
    <scope>NUCLEOTIDE SEQUENCE [LARGE SCALE GENOMIC DNA]</scope>
    <source>
        <strain evidence="2 3">CGMCC 1.10267</strain>
    </source>
</reference>
<feature type="region of interest" description="Disordered" evidence="1">
    <location>
        <begin position="61"/>
        <end position="81"/>
    </location>
</feature>
<dbReference type="STRING" id="440168.SAMN04487974_11840"/>
<name>A0A1G7Z8Z5_9HYPH</name>
<organism evidence="2 3">
    <name type="scientific">Pelagibacterium luteolum</name>
    <dbReference type="NCBI Taxonomy" id="440168"/>
    <lineage>
        <taxon>Bacteria</taxon>
        <taxon>Pseudomonadati</taxon>
        <taxon>Pseudomonadota</taxon>
        <taxon>Alphaproteobacteria</taxon>
        <taxon>Hyphomicrobiales</taxon>
        <taxon>Devosiaceae</taxon>
        <taxon>Pelagibacterium</taxon>
    </lineage>
</organism>